<keyword evidence="3" id="KW-0808">Transferase</keyword>
<feature type="domain" description="MOFRL-associated" evidence="2">
    <location>
        <begin position="8"/>
        <end position="230"/>
    </location>
</feature>
<name>A0A7X5HY68_9FIRM</name>
<dbReference type="Pfam" id="PF05161">
    <property type="entry name" value="MOFRL"/>
    <property type="match status" value="1"/>
</dbReference>
<accession>A0A7X5HY68</accession>
<dbReference type="Pfam" id="PF13660">
    <property type="entry name" value="DUF4147"/>
    <property type="match status" value="1"/>
</dbReference>
<dbReference type="GO" id="GO:0005737">
    <property type="term" value="C:cytoplasm"/>
    <property type="evidence" value="ECO:0007669"/>
    <property type="project" value="TreeGrafter"/>
</dbReference>
<evidence type="ECO:0000259" key="2">
    <source>
        <dbReference type="Pfam" id="PF13660"/>
    </source>
</evidence>
<organism evidence="3 4">
    <name type="scientific">Anaerotalea alkaliphila</name>
    <dbReference type="NCBI Taxonomy" id="2662126"/>
    <lineage>
        <taxon>Bacteria</taxon>
        <taxon>Bacillati</taxon>
        <taxon>Bacillota</taxon>
        <taxon>Clostridia</taxon>
        <taxon>Eubacteriales</taxon>
        <taxon>Anaerotalea</taxon>
    </lineage>
</organism>
<evidence type="ECO:0000313" key="3">
    <source>
        <dbReference type="EMBL" id="NDL68798.1"/>
    </source>
</evidence>
<keyword evidence="3" id="KW-0418">Kinase</keyword>
<dbReference type="InterPro" id="IPR007835">
    <property type="entry name" value="MOFRL"/>
</dbReference>
<dbReference type="RefSeq" id="WP_162371515.1">
    <property type="nucleotide sequence ID" value="NZ_JAAEEH010000062.1"/>
</dbReference>
<dbReference type="AlphaFoldDB" id="A0A7X5HY68"/>
<proteinExistence type="predicted"/>
<dbReference type="InterPro" id="IPR025286">
    <property type="entry name" value="MOFRL_assoc_dom"/>
</dbReference>
<dbReference type="InterPro" id="IPR037035">
    <property type="entry name" value="GK-like_C_sf"/>
</dbReference>
<dbReference type="InterPro" id="IPR038614">
    <property type="entry name" value="GK_N_sf"/>
</dbReference>
<reference evidence="3 4" key="1">
    <citation type="submission" date="2020-01" db="EMBL/GenBank/DDBJ databases">
        <title>Anaeroalcalibacter tamaniensis gen. nov., sp. nov., moderately halophilic strictly anaerobic fermenter bacterium from mud volcano of Taman peninsula.</title>
        <authorList>
            <person name="Frolova A."/>
            <person name="Merkel A.Y."/>
            <person name="Slobodkin A.I."/>
        </authorList>
    </citation>
    <scope>NUCLEOTIDE SEQUENCE [LARGE SCALE GENOMIC DNA]</scope>
    <source>
        <strain evidence="3 4">F-3ap</strain>
    </source>
</reference>
<dbReference type="PANTHER" id="PTHR12227">
    <property type="entry name" value="GLYCERATE KINASE"/>
    <property type="match status" value="1"/>
</dbReference>
<protein>
    <submittedName>
        <fullName evidence="3">Glycerate kinase</fullName>
    </submittedName>
</protein>
<feature type="domain" description="MOFRL" evidence="1">
    <location>
        <begin position="307"/>
        <end position="412"/>
    </location>
</feature>
<comment type="caution">
    <text evidence="3">The sequence shown here is derived from an EMBL/GenBank/DDBJ whole genome shotgun (WGS) entry which is preliminary data.</text>
</comment>
<evidence type="ECO:0000313" key="4">
    <source>
        <dbReference type="Proteomes" id="UP000461585"/>
    </source>
</evidence>
<dbReference type="Gene3D" id="3.40.1480.10">
    <property type="entry name" value="MOFRL domain"/>
    <property type="match status" value="1"/>
</dbReference>
<sequence>MNTVRQDAELIIQASIRDVLPEAAVVKALEQKRLTGRIHVVSIGKAAWTMAKAAKTTLGSQIEKGLVVTKYDHSQGPIEGFEILEAGHPIPDGNSVRGAEKALAMARSLGPEDKMLLLISGGGSALFEKPVEGILLEDLMDITSQLLACGADIVEINTIRKHLSAVKGGKFALECGETPIFAVVLSDVIGDRLDSIASGPAYPDSSTSEEAMEIIRSYGLQVEEHILEALKEETPKRVENCETVVTGSVSALCEAAARNARELGYRPVILSTTVECEAKEMGKMLAGIARELCGGGREEEGYLKAPCAVIAGGETLVRLMGQGKGGRNQELALAAAMGIEGLEEAVVLSLGSDGTDGPTDAAGGMVDGGTTRRMREKGFLPELHLDNNDSYNALKASGDLIVTGPTGTNVNDLMMVLCK</sequence>
<dbReference type="GO" id="GO:0008887">
    <property type="term" value="F:glycerate kinase activity"/>
    <property type="evidence" value="ECO:0007669"/>
    <property type="project" value="InterPro"/>
</dbReference>
<dbReference type="EMBL" id="JAAEEH010000062">
    <property type="protein sequence ID" value="NDL68798.1"/>
    <property type="molecule type" value="Genomic_DNA"/>
</dbReference>
<gene>
    <name evidence="3" type="ORF">GXN74_13735</name>
</gene>
<dbReference type="PANTHER" id="PTHR12227:SF0">
    <property type="entry name" value="GLYCERATE KINASE"/>
    <property type="match status" value="1"/>
</dbReference>
<dbReference type="InterPro" id="IPR039760">
    <property type="entry name" value="MOFRL_protein"/>
</dbReference>
<dbReference type="Gene3D" id="3.40.50.10180">
    <property type="entry name" value="Glycerate kinase, MOFRL-like N-terminal domain"/>
    <property type="match status" value="1"/>
</dbReference>
<keyword evidence="4" id="KW-1185">Reference proteome</keyword>
<evidence type="ECO:0000259" key="1">
    <source>
        <dbReference type="Pfam" id="PF05161"/>
    </source>
</evidence>
<dbReference type="SUPFAM" id="SSF82544">
    <property type="entry name" value="GckA/TtuD-like"/>
    <property type="match status" value="1"/>
</dbReference>
<dbReference type="Proteomes" id="UP000461585">
    <property type="component" value="Unassembled WGS sequence"/>
</dbReference>